<dbReference type="InterPro" id="IPR009097">
    <property type="entry name" value="Cyclic_Pdiesterase"/>
</dbReference>
<dbReference type="AlphaFoldDB" id="A0A5C4J0A2"/>
<proteinExistence type="predicted"/>
<keyword evidence="1" id="KW-0436">Ligase</keyword>
<dbReference type="Pfam" id="PF13563">
    <property type="entry name" value="2_5_RNA_ligase2"/>
    <property type="match status" value="1"/>
</dbReference>
<sequence length="183" mass="20572">MELGLMLPMPADLSEPIERFRARHPHWASRPMRSRPHLSIKGGAGLSDDPACLDLLRRITARTAPFEVRLGDLAVFPGEDRVLHLRVESPGWTRLHRTLVDTIARHTNAEMHPLEIAGWIPHVTVLRLTAEALEQRERVFAEAHRTGLPANTSFTARSLSMQHLDAVADWWKPVHTFDLGGPA</sequence>
<dbReference type="GO" id="GO:0016874">
    <property type="term" value="F:ligase activity"/>
    <property type="evidence" value="ECO:0007669"/>
    <property type="project" value="UniProtKB-KW"/>
</dbReference>
<accession>A0A5C4J0A2</accession>
<comment type="caution">
    <text evidence="1">The sequence shown here is derived from an EMBL/GenBank/DDBJ whole genome shotgun (WGS) entry which is preliminary data.</text>
</comment>
<dbReference type="Gene3D" id="3.90.1140.10">
    <property type="entry name" value="Cyclic phosphodiesterase"/>
    <property type="match status" value="1"/>
</dbReference>
<reference evidence="1 2" key="1">
    <citation type="submission" date="2019-05" db="EMBL/GenBank/DDBJ databases">
        <title>Draft genome sequence of Actinomadura sp. 14C53.</title>
        <authorList>
            <person name="Saricaoglu S."/>
            <person name="Isik K."/>
        </authorList>
    </citation>
    <scope>NUCLEOTIDE SEQUENCE [LARGE SCALE GENOMIC DNA]</scope>
    <source>
        <strain evidence="1 2">14C53</strain>
    </source>
</reference>
<dbReference type="SUPFAM" id="SSF55144">
    <property type="entry name" value="LigT-like"/>
    <property type="match status" value="1"/>
</dbReference>
<gene>
    <name evidence="1" type="ORF">ETD83_38590</name>
</gene>
<evidence type="ECO:0000313" key="2">
    <source>
        <dbReference type="Proteomes" id="UP000309174"/>
    </source>
</evidence>
<dbReference type="OrthoDB" id="3397424at2"/>
<dbReference type="Proteomes" id="UP000309174">
    <property type="component" value="Unassembled WGS sequence"/>
</dbReference>
<evidence type="ECO:0000313" key="1">
    <source>
        <dbReference type="EMBL" id="TMQ89736.1"/>
    </source>
</evidence>
<dbReference type="EMBL" id="VCKW01000379">
    <property type="protein sequence ID" value="TMQ89736.1"/>
    <property type="molecule type" value="Genomic_DNA"/>
</dbReference>
<name>A0A5C4J0A2_9ACTN</name>
<keyword evidence="2" id="KW-1185">Reference proteome</keyword>
<organism evidence="1 2">
    <name type="scientific">Actinomadura soli</name>
    <dbReference type="NCBI Taxonomy" id="2508997"/>
    <lineage>
        <taxon>Bacteria</taxon>
        <taxon>Bacillati</taxon>
        <taxon>Actinomycetota</taxon>
        <taxon>Actinomycetes</taxon>
        <taxon>Streptosporangiales</taxon>
        <taxon>Thermomonosporaceae</taxon>
        <taxon>Actinomadura</taxon>
    </lineage>
</organism>
<protein>
    <submittedName>
        <fullName evidence="1">2'-5' RNA ligase family protein</fullName>
    </submittedName>
</protein>